<feature type="transmembrane region" description="Helical" evidence="6">
    <location>
        <begin position="47"/>
        <end position="65"/>
    </location>
</feature>
<feature type="transmembrane region" description="Helical" evidence="6">
    <location>
        <begin position="318"/>
        <end position="338"/>
    </location>
</feature>
<evidence type="ECO:0000313" key="7">
    <source>
        <dbReference type="EMBL" id="EYE87900.1"/>
    </source>
</evidence>
<dbReference type="GO" id="GO:0005886">
    <property type="term" value="C:plasma membrane"/>
    <property type="evidence" value="ECO:0007669"/>
    <property type="project" value="UniProtKB-SubCell"/>
</dbReference>
<comment type="caution">
    <text evidence="7">The sequence shown here is derived from an EMBL/GenBank/DDBJ whole genome shotgun (WGS) entry which is preliminary data.</text>
</comment>
<evidence type="ECO:0000313" key="8">
    <source>
        <dbReference type="Proteomes" id="UP000019681"/>
    </source>
</evidence>
<feature type="transmembrane region" description="Helical" evidence="6">
    <location>
        <begin position="86"/>
        <end position="108"/>
    </location>
</feature>
<feature type="transmembrane region" description="Helical" evidence="6">
    <location>
        <begin position="358"/>
        <end position="379"/>
    </location>
</feature>
<dbReference type="PANTHER" id="PTHR30250">
    <property type="entry name" value="PST FAMILY PREDICTED COLANIC ACID TRANSPORTER"/>
    <property type="match status" value="1"/>
</dbReference>
<dbReference type="PIRSF" id="PIRSF038958">
    <property type="entry name" value="PG_synth_SpoVB"/>
    <property type="match status" value="1"/>
</dbReference>
<dbReference type="CDD" id="cd13124">
    <property type="entry name" value="MATE_SpoVB_like"/>
    <property type="match status" value="1"/>
</dbReference>
<keyword evidence="4 6" id="KW-1133">Transmembrane helix</keyword>
<reference evidence="7 8" key="1">
    <citation type="journal article" date="2014" name="Genome Announc.">
        <title>Draft Genome Sequence of Fervidicella metallireducens Strain AeBT, an Iron-Reducing Thermoanaerobe from the Great Artesian Basin.</title>
        <authorList>
            <person name="Patel B.K."/>
        </authorList>
    </citation>
    <scope>NUCLEOTIDE SEQUENCE [LARGE SCALE GENOMIC DNA]</scope>
    <source>
        <strain evidence="7 8">AeB</strain>
    </source>
</reference>
<proteinExistence type="predicted"/>
<feature type="transmembrane region" description="Helical" evidence="6">
    <location>
        <begin position="227"/>
        <end position="248"/>
    </location>
</feature>
<evidence type="ECO:0000256" key="4">
    <source>
        <dbReference type="ARBA" id="ARBA00022989"/>
    </source>
</evidence>
<feature type="transmembrane region" description="Helical" evidence="6">
    <location>
        <begin position="413"/>
        <end position="434"/>
    </location>
</feature>
<dbReference type="OrthoDB" id="9775950at2"/>
<accession>A0A017RVG1</accession>
<dbReference type="InterPro" id="IPR024923">
    <property type="entry name" value="PG_synth_SpoVB"/>
</dbReference>
<evidence type="ECO:0000256" key="5">
    <source>
        <dbReference type="ARBA" id="ARBA00023136"/>
    </source>
</evidence>
<dbReference type="InterPro" id="IPR002797">
    <property type="entry name" value="Polysacc_synth"/>
</dbReference>
<keyword evidence="8" id="KW-1185">Reference proteome</keyword>
<keyword evidence="2" id="KW-1003">Cell membrane</keyword>
<dbReference type="STRING" id="1403537.Q428_10755"/>
<dbReference type="AlphaFoldDB" id="A0A017RVG1"/>
<comment type="subcellular location">
    <subcellularLocation>
        <location evidence="1">Cell membrane</location>
        <topology evidence="1">Multi-pass membrane protein</topology>
    </subcellularLocation>
</comment>
<feature type="transmembrane region" description="Helical" evidence="6">
    <location>
        <begin position="185"/>
        <end position="206"/>
    </location>
</feature>
<dbReference type="Proteomes" id="UP000019681">
    <property type="component" value="Unassembled WGS sequence"/>
</dbReference>
<dbReference type="Pfam" id="PF01943">
    <property type="entry name" value="Polysacc_synt"/>
    <property type="match status" value="1"/>
</dbReference>
<keyword evidence="3 6" id="KW-0812">Transmembrane</keyword>
<feature type="transmembrane region" description="Helical" evidence="6">
    <location>
        <begin position="12"/>
        <end position="35"/>
    </location>
</feature>
<organism evidence="7 8">
    <name type="scientific">Fervidicella metallireducens AeB</name>
    <dbReference type="NCBI Taxonomy" id="1403537"/>
    <lineage>
        <taxon>Bacteria</taxon>
        <taxon>Bacillati</taxon>
        <taxon>Bacillota</taxon>
        <taxon>Clostridia</taxon>
        <taxon>Eubacteriales</taxon>
        <taxon>Clostridiaceae</taxon>
        <taxon>Fervidicella</taxon>
    </lineage>
</organism>
<evidence type="ECO:0000256" key="1">
    <source>
        <dbReference type="ARBA" id="ARBA00004651"/>
    </source>
</evidence>
<dbReference type="RefSeq" id="WP_035380641.1">
    <property type="nucleotide sequence ID" value="NZ_AZQP01000034.1"/>
</dbReference>
<feature type="transmembrane region" description="Helical" evidence="6">
    <location>
        <begin position="160"/>
        <end position="179"/>
    </location>
</feature>
<name>A0A017RVG1_9CLOT</name>
<keyword evidence="5 6" id="KW-0472">Membrane</keyword>
<evidence type="ECO:0000256" key="6">
    <source>
        <dbReference type="SAM" id="Phobius"/>
    </source>
</evidence>
<feature type="transmembrane region" description="Helical" evidence="6">
    <location>
        <begin position="120"/>
        <end position="139"/>
    </location>
</feature>
<feature type="transmembrane region" description="Helical" evidence="6">
    <location>
        <begin position="446"/>
        <end position="465"/>
    </location>
</feature>
<feature type="transmembrane region" description="Helical" evidence="6">
    <location>
        <begin position="477"/>
        <end position="500"/>
    </location>
</feature>
<gene>
    <name evidence="7" type="ORF">Q428_10755</name>
</gene>
<evidence type="ECO:0000256" key="2">
    <source>
        <dbReference type="ARBA" id="ARBA00022475"/>
    </source>
</evidence>
<dbReference type="EMBL" id="AZQP01000034">
    <property type="protein sequence ID" value="EYE87900.1"/>
    <property type="molecule type" value="Genomic_DNA"/>
</dbReference>
<feature type="transmembrane region" description="Helical" evidence="6">
    <location>
        <begin position="386"/>
        <end position="407"/>
    </location>
</feature>
<dbReference type="InterPro" id="IPR050833">
    <property type="entry name" value="Poly_Biosynth_Transport"/>
</dbReference>
<sequence>MQKKNLIKGTLILAAAGIIAKIFGFFFRIPIIYMIGEEGIGLYQLTYPLYTFLLAIAAGIPTALSKMISERMALHKRGEANKIFKIALITMALFGGISSCVLIVFADYIIEACSWSKEVYYSLIGISLAPFFTCLLSVFRGYFQGLQNMLPTAVSQVLEQLVRVIVGVSLVYILLPRGISISAGGAAFGATAGAFAALMWIVYCYIKNKIKFNKEEKCKSSIDIFSEILKIAIPISIGQAIGSIMTLIDSMMVTGLLKSSGFTDKTATILYGQLTGKAFVLINVPLTLSIAIAQNTVPAISEAFAGRDRVKLKHNIKISYKLAMILALPCCAGLYTLSRPILGLVFQGMSDGWELMQILSVAALFIIIAQTSTSILNGMGKTIMPVAAMIVGSGIKILISIIFIPMPQYNIKAAAYGTLFAYLAVAIIDIILVIKYTKVYIDIHEVFILPVVSTIIMIISVVASYGKIYNLTRSGNLSTVSTIFIGAFVYFLMLFLSGAVKISDLKNKIKK</sequence>
<evidence type="ECO:0000256" key="3">
    <source>
        <dbReference type="ARBA" id="ARBA00022692"/>
    </source>
</evidence>
<dbReference type="PANTHER" id="PTHR30250:SF21">
    <property type="entry name" value="LIPID II FLIPPASE MURJ"/>
    <property type="match status" value="1"/>
</dbReference>
<protein>
    <submittedName>
        <fullName evidence="7">Stage V sporulation protein B</fullName>
    </submittedName>
</protein>
<feature type="transmembrane region" description="Helical" evidence="6">
    <location>
        <begin position="278"/>
        <end position="297"/>
    </location>
</feature>